<name>A0ACC2XPV7_9TREE</name>
<accession>A0ACC2XPV7</accession>
<organism evidence="1 2">
    <name type="scientific">Naganishia vaughanmartiniae</name>
    <dbReference type="NCBI Taxonomy" id="1424756"/>
    <lineage>
        <taxon>Eukaryota</taxon>
        <taxon>Fungi</taxon>
        <taxon>Dikarya</taxon>
        <taxon>Basidiomycota</taxon>
        <taxon>Agaricomycotina</taxon>
        <taxon>Tremellomycetes</taxon>
        <taxon>Filobasidiales</taxon>
        <taxon>Filobasidiaceae</taxon>
        <taxon>Naganishia</taxon>
    </lineage>
</organism>
<comment type="caution">
    <text evidence="1">The sequence shown here is derived from an EMBL/GenBank/DDBJ whole genome shotgun (WGS) entry which is preliminary data.</text>
</comment>
<protein>
    <submittedName>
        <fullName evidence="1">Uncharacterized protein</fullName>
    </submittedName>
</protein>
<evidence type="ECO:0000313" key="2">
    <source>
        <dbReference type="Proteomes" id="UP001243375"/>
    </source>
</evidence>
<reference evidence="1" key="1">
    <citation type="submission" date="2023-04" db="EMBL/GenBank/DDBJ databases">
        <title>Draft Genome sequencing of Naganishia species isolated from polar environments using Oxford Nanopore Technology.</title>
        <authorList>
            <person name="Leo P."/>
            <person name="Venkateswaran K."/>
        </authorList>
    </citation>
    <scope>NUCLEOTIDE SEQUENCE</scope>
    <source>
        <strain evidence="1">MNA-CCFEE 5425</strain>
    </source>
</reference>
<keyword evidence="2" id="KW-1185">Reference proteome</keyword>
<evidence type="ECO:0000313" key="1">
    <source>
        <dbReference type="EMBL" id="KAJ9125400.1"/>
    </source>
</evidence>
<dbReference type="Proteomes" id="UP001243375">
    <property type="component" value="Unassembled WGS sequence"/>
</dbReference>
<gene>
    <name evidence="1" type="ORF">QFC22_000360</name>
</gene>
<proteinExistence type="predicted"/>
<sequence>MVFTQAIVLQSRESDFELCDIEIEEPQPNEVCIRCASWFRWWPAGELELCPCWLDLALKIQRPPRLCHTDLMVKGNALPGRYPSTIGHEGAGIVKKVGSKVQRVQEGDSVILSFASCQHCGPCSVAKPAACPDWVNMNFLRKRNLDVESKPAYRLARNGQGEKEVYGAFFGQSSMARMSLVSESSCVKVSRDLDLKLYAPLGCGMQTGSGAIFNTLKPTSESTLAVFGCGAVGMAAILAAKYLGVQTIIAIDLVQSRLDLARGLGATHVVVGNDKDVVDQIRSHTKWNLGVTHAVEATGVLPVLKTAFESLASFGHLASIGNPGVGITPPFEINDMVNGGKTWSGILMGGGDPQTVSIPRESTRAAYAETSHTGPAVPGRSASAREIPD</sequence>
<dbReference type="EMBL" id="JASBWU010000001">
    <property type="protein sequence ID" value="KAJ9125400.1"/>
    <property type="molecule type" value="Genomic_DNA"/>
</dbReference>